<dbReference type="CDD" id="cd00093">
    <property type="entry name" value="HTH_XRE"/>
    <property type="match status" value="1"/>
</dbReference>
<dbReference type="SMART" id="SM00530">
    <property type="entry name" value="HTH_XRE"/>
    <property type="match status" value="1"/>
</dbReference>
<comment type="caution">
    <text evidence="2">The sequence shown here is derived from an EMBL/GenBank/DDBJ whole genome shotgun (WGS) entry which is preliminary data.</text>
</comment>
<dbReference type="Proteomes" id="UP001552594">
    <property type="component" value="Unassembled WGS sequence"/>
</dbReference>
<dbReference type="PROSITE" id="PS50943">
    <property type="entry name" value="HTH_CROC1"/>
    <property type="match status" value="1"/>
</dbReference>
<accession>A0ABV3K567</accession>
<protein>
    <submittedName>
        <fullName evidence="2">Helix-turn-helix transcriptional regulator</fullName>
    </submittedName>
</protein>
<dbReference type="SUPFAM" id="SSF47413">
    <property type="entry name" value="lambda repressor-like DNA-binding domains"/>
    <property type="match status" value="1"/>
</dbReference>
<dbReference type="InterPro" id="IPR001387">
    <property type="entry name" value="Cro/C1-type_HTH"/>
</dbReference>
<dbReference type="RefSeq" id="WP_338323622.1">
    <property type="nucleotide sequence ID" value="NZ_JBFAUK010000029.1"/>
</dbReference>
<dbReference type="Pfam" id="PF13560">
    <property type="entry name" value="HTH_31"/>
    <property type="match status" value="1"/>
</dbReference>
<proteinExistence type="predicted"/>
<organism evidence="2 3">
    <name type="scientific">Streptomyces orinoci</name>
    <name type="common">Streptoverticillium orinoci</name>
    <dbReference type="NCBI Taxonomy" id="67339"/>
    <lineage>
        <taxon>Bacteria</taxon>
        <taxon>Bacillati</taxon>
        <taxon>Actinomycetota</taxon>
        <taxon>Actinomycetes</taxon>
        <taxon>Kitasatosporales</taxon>
        <taxon>Streptomycetaceae</taxon>
        <taxon>Streptomyces</taxon>
    </lineage>
</organism>
<name>A0ABV3K567_STRON</name>
<reference evidence="2 3" key="1">
    <citation type="submission" date="2024-06" db="EMBL/GenBank/DDBJ databases">
        <title>The Natural Products Discovery Center: Release of the First 8490 Sequenced Strains for Exploring Actinobacteria Biosynthetic Diversity.</title>
        <authorList>
            <person name="Kalkreuter E."/>
            <person name="Kautsar S.A."/>
            <person name="Yang D."/>
            <person name="Bader C.D."/>
            <person name="Teijaro C.N."/>
            <person name="Fluegel L."/>
            <person name="Davis C.M."/>
            <person name="Simpson J.R."/>
            <person name="Lauterbach L."/>
            <person name="Steele A.D."/>
            <person name="Gui C."/>
            <person name="Meng S."/>
            <person name="Li G."/>
            <person name="Viehrig K."/>
            <person name="Ye F."/>
            <person name="Su P."/>
            <person name="Kiefer A.F."/>
            <person name="Nichols A."/>
            <person name="Cepeda A.J."/>
            <person name="Yan W."/>
            <person name="Fan B."/>
            <person name="Jiang Y."/>
            <person name="Adhikari A."/>
            <person name="Zheng C.-J."/>
            <person name="Schuster L."/>
            <person name="Cowan T.M."/>
            <person name="Smanski M.J."/>
            <person name="Chevrette M.G."/>
            <person name="De Carvalho L.P.S."/>
            <person name="Shen B."/>
        </authorList>
    </citation>
    <scope>NUCLEOTIDE SEQUENCE [LARGE SCALE GENOMIC DNA]</scope>
    <source>
        <strain evidence="2 3">NPDC052347</strain>
    </source>
</reference>
<sequence>MSSLTQDPYADPRAFYGSELCRLREEAGFTQVALGELAFCSGSYIGQFEKAVRRPQLELSKLFDEILGSGKHLQRLCLLARASKVADYFADAADLERQATVLSEFSPMLVPGLLQTEAYARALIRAARRFDPQQTIDDIVSARMERTQLLDGPSAPVDWTIIHETALRLPTGGAAVMAEQLGHLAHLLRSRPNIVLQVMPFSAGPHPFLGCLVSLMQFSDAPPVLYTESAYNGWVIDEPTVVARYQSAYDLARAAALSPEASLDLIESAAKDWAKDGQHS</sequence>
<evidence type="ECO:0000313" key="2">
    <source>
        <dbReference type="EMBL" id="MEV5510229.1"/>
    </source>
</evidence>
<dbReference type="Gene3D" id="1.10.260.40">
    <property type="entry name" value="lambda repressor-like DNA-binding domains"/>
    <property type="match status" value="1"/>
</dbReference>
<dbReference type="InterPro" id="IPR043917">
    <property type="entry name" value="DUF5753"/>
</dbReference>
<dbReference type="InterPro" id="IPR010982">
    <property type="entry name" value="Lambda_DNA-bd_dom_sf"/>
</dbReference>
<dbReference type="Pfam" id="PF19054">
    <property type="entry name" value="DUF5753"/>
    <property type="match status" value="1"/>
</dbReference>
<evidence type="ECO:0000313" key="3">
    <source>
        <dbReference type="Proteomes" id="UP001552594"/>
    </source>
</evidence>
<keyword evidence="3" id="KW-1185">Reference proteome</keyword>
<feature type="domain" description="HTH cro/C1-type" evidence="1">
    <location>
        <begin position="22"/>
        <end position="76"/>
    </location>
</feature>
<dbReference type="EMBL" id="JBFAUK010000029">
    <property type="protein sequence ID" value="MEV5510229.1"/>
    <property type="molecule type" value="Genomic_DNA"/>
</dbReference>
<gene>
    <name evidence="2" type="ORF">AB0L16_28030</name>
</gene>
<evidence type="ECO:0000259" key="1">
    <source>
        <dbReference type="PROSITE" id="PS50943"/>
    </source>
</evidence>